<feature type="region of interest" description="Disordered" evidence="1">
    <location>
        <begin position="107"/>
        <end position="238"/>
    </location>
</feature>
<keyword evidence="3" id="KW-1185">Reference proteome</keyword>
<organism evidence="2 3">
    <name type="scientific">Rangifer tarandus platyrhynchus</name>
    <name type="common">Svalbard reindeer</name>
    <dbReference type="NCBI Taxonomy" id="3082113"/>
    <lineage>
        <taxon>Eukaryota</taxon>
        <taxon>Metazoa</taxon>
        <taxon>Chordata</taxon>
        <taxon>Craniata</taxon>
        <taxon>Vertebrata</taxon>
        <taxon>Euteleostomi</taxon>
        <taxon>Mammalia</taxon>
        <taxon>Eutheria</taxon>
        <taxon>Laurasiatheria</taxon>
        <taxon>Artiodactyla</taxon>
        <taxon>Ruminantia</taxon>
        <taxon>Pecora</taxon>
        <taxon>Cervidae</taxon>
        <taxon>Odocoileinae</taxon>
        <taxon>Rangifer</taxon>
    </lineage>
</organism>
<evidence type="ECO:0000313" key="2">
    <source>
        <dbReference type="EMBL" id="CAI9157253.1"/>
    </source>
</evidence>
<gene>
    <name evidence="2" type="ORF">MRATA1EN1_LOCUS6215</name>
</gene>
<reference evidence="2" key="1">
    <citation type="submission" date="2023-04" db="EMBL/GenBank/DDBJ databases">
        <authorList>
            <consortium name="ELIXIR-Norway"/>
        </authorList>
    </citation>
    <scope>NUCLEOTIDE SEQUENCE [LARGE SCALE GENOMIC DNA]</scope>
</reference>
<evidence type="ECO:0000313" key="3">
    <source>
        <dbReference type="Proteomes" id="UP001176941"/>
    </source>
</evidence>
<accession>A0ABN8Y6R8</accession>
<feature type="region of interest" description="Disordered" evidence="1">
    <location>
        <begin position="19"/>
        <end position="41"/>
    </location>
</feature>
<sequence>MGVHPSLLWPLDFLFGPMRGQGSPPPRPAQAALHPRPQPEPKLPALVYSEDRPALRAPRLSSEVLLTIWTNMHGPLQAWFREVECAFPDLWTERLGGWDQRGATELLGRPRPGSIGPWGASVPRGTGPDEGKPNPRHMEIICRRDRIRDQRRGRNVSPRCENKRPCGRSKQGTGREASVGGRRDGHGARGGDGRQLEAVPIHQSAVTAPGAPRPPAAQPADYPGYTGHPAPSRPVAPA</sequence>
<feature type="compositionally biased region" description="Basic and acidic residues" evidence="1">
    <location>
        <begin position="181"/>
        <end position="195"/>
    </location>
</feature>
<protein>
    <submittedName>
        <fullName evidence="2">Uncharacterized protein</fullName>
    </submittedName>
</protein>
<evidence type="ECO:0000256" key="1">
    <source>
        <dbReference type="SAM" id="MobiDB-lite"/>
    </source>
</evidence>
<name>A0ABN8Y6R8_RANTA</name>
<feature type="compositionally biased region" description="Basic and acidic residues" evidence="1">
    <location>
        <begin position="127"/>
        <end position="152"/>
    </location>
</feature>
<dbReference type="EMBL" id="OX459951">
    <property type="protein sequence ID" value="CAI9157253.1"/>
    <property type="molecule type" value="Genomic_DNA"/>
</dbReference>
<proteinExistence type="predicted"/>
<dbReference type="Proteomes" id="UP001176941">
    <property type="component" value="Chromosome 15"/>
</dbReference>